<evidence type="ECO:0000259" key="1">
    <source>
        <dbReference type="PROSITE" id="PS50042"/>
    </source>
</evidence>
<dbReference type="Proteomes" id="UP000688137">
    <property type="component" value="Unassembled WGS sequence"/>
</dbReference>
<dbReference type="EMBL" id="CAJJDM010000097">
    <property type="protein sequence ID" value="CAD8093949.1"/>
    <property type="molecule type" value="Genomic_DNA"/>
</dbReference>
<feature type="domain" description="Cyclic nucleotide-binding" evidence="1">
    <location>
        <begin position="67"/>
        <end position="195"/>
    </location>
</feature>
<accession>A0A8S1NR99</accession>
<keyword evidence="3" id="KW-1185">Reference proteome</keyword>
<dbReference type="PANTHER" id="PTHR23011:SF28">
    <property type="entry name" value="CYCLIC NUCLEOTIDE-BINDING DOMAIN CONTAINING PROTEIN"/>
    <property type="match status" value="1"/>
</dbReference>
<name>A0A8S1NR99_PARPR</name>
<sequence>MITSPNKQFIENKRKKSDMVSLINGLSKEQLMPICIEILQKNPEQRKLEDIQIIQAATKDIEFFQQVYNEQGEQMLKECLKRMTIEMFEEDDVVFEQGDKPQSFYIILSGSVSVYINKTPIIEHKELELNKAERIKKRSFFTKKISMGQSFGELAFLNDSVRSASIICDSECILAVLSKKDYKDVLQKAQENKLRQQIKDFHSCLKQHQISPKLLDILFLAFQSSHYQFRQAVYYQGQLSKQEIYLVQSGEFVICQSNDGFYSPKKQTSQIALLQKGQIFGDHESFNNIDKRQQSVFCNSENGIALKIQLSCLIQRLQTTNEMHLYEQLKNICLQREQVRLDRQQKQVSQDENLLIDMKYVKKRDLTYQVKRVRSARRNTFNIRSPLQIVEDVIRNKKLVYQKLYKEDDYRSNLQSRMASTPRPNISQLRRQTWEQFLTNDQKYFN</sequence>
<evidence type="ECO:0000313" key="2">
    <source>
        <dbReference type="EMBL" id="CAD8093949.1"/>
    </source>
</evidence>
<dbReference type="OMA" id="ICDSECI"/>
<dbReference type="PROSITE" id="PS50042">
    <property type="entry name" value="CNMP_BINDING_3"/>
    <property type="match status" value="2"/>
</dbReference>
<reference evidence="2" key="1">
    <citation type="submission" date="2021-01" db="EMBL/GenBank/DDBJ databases">
        <authorList>
            <consortium name="Genoscope - CEA"/>
            <person name="William W."/>
        </authorList>
    </citation>
    <scope>NUCLEOTIDE SEQUENCE</scope>
</reference>
<dbReference type="SMART" id="SM00100">
    <property type="entry name" value="cNMP"/>
    <property type="match status" value="2"/>
</dbReference>
<dbReference type="Pfam" id="PF00027">
    <property type="entry name" value="cNMP_binding"/>
    <property type="match status" value="1"/>
</dbReference>
<comment type="caution">
    <text evidence="2">The sequence shown here is derived from an EMBL/GenBank/DDBJ whole genome shotgun (WGS) entry which is preliminary data.</text>
</comment>
<feature type="domain" description="Cyclic nucleotide-binding" evidence="1">
    <location>
        <begin position="242"/>
        <end position="282"/>
    </location>
</feature>
<organism evidence="2 3">
    <name type="scientific">Paramecium primaurelia</name>
    <dbReference type="NCBI Taxonomy" id="5886"/>
    <lineage>
        <taxon>Eukaryota</taxon>
        <taxon>Sar</taxon>
        <taxon>Alveolata</taxon>
        <taxon>Ciliophora</taxon>
        <taxon>Intramacronucleata</taxon>
        <taxon>Oligohymenophorea</taxon>
        <taxon>Peniculida</taxon>
        <taxon>Parameciidae</taxon>
        <taxon>Paramecium</taxon>
    </lineage>
</organism>
<dbReference type="PANTHER" id="PTHR23011">
    <property type="entry name" value="CYCLIC NUCLEOTIDE-BINDING DOMAIN CONTAINING PROTEIN"/>
    <property type="match status" value="1"/>
</dbReference>
<evidence type="ECO:0000313" key="3">
    <source>
        <dbReference type="Proteomes" id="UP000688137"/>
    </source>
</evidence>
<protein>
    <recommendedName>
        <fullName evidence="1">Cyclic nucleotide-binding domain-containing protein</fullName>
    </recommendedName>
</protein>
<dbReference type="CDD" id="cd00038">
    <property type="entry name" value="CAP_ED"/>
    <property type="match status" value="1"/>
</dbReference>
<gene>
    <name evidence="2" type="ORF">PPRIM_AZ9-3.1.T0940139</name>
</gene>
<proteinExistence type="predicted"/>
<dbReference type="AlphaFoldDB" id="A0A8S1NR99"/>
<dbReference type="InterPro" id="IPR000595">
    <property type="entry name" value="cNMP-bd_dom"/>
</dbReference>